<accession>A0AAW4ZTE9</accession>
<proteinExistence type="predicted"/>
<dbReference type="Proteomes" id="UP000813876">
    <property type="component" value="Unassembled WGS sequence"/>
</dbReference>
<name>A0AAW4ZTE9_PHOPO</name>
<dbReference type="RefSeq" id="WP_232580767.1">
    <property type="nucleotide sequence ID" value="NZ_WMCP01000003.1"/>
</dbReference>
<protein>
    <submittedName>
        <fullName evidence="1">Uncharacterized protein</fullName>
    </submittedName>
</protein>
<organism evidence="1 2">
    <name type="scientific">Photobacterium phosphoreum</name>
    <dbReference type="NCBI Taxonomy" id="659"/>
    <lineage>
        <taxon>Bacteria</taxon>
        <taxon>Pseudomonadati</taxon>
        <taxon>Pseudomonadota</taxon>
        <taxon>Gammaproteobacteria</taxon>
        <taxon>Vibrionales</taxon>
        <taxon>Vibrionaceae</taxon>
        <taxon>Photobacterium</taxon>
    </lineage>
</organism>
<dbReference type="AlphaFoldDB" id="A0AAW4ZTE9"/>
<reference evidence="1" key="1">
    <citation type="submission" date="2019-11" db="EMBL/GenBank/DDBJ databases">
        <title>Comparative genomics of photobacteria reveal adaptation to distinct habitats.</title>
        <authorList>
            <person name="Fuertes-Perez S."/>
            <person name="Hilgarth M."/>
            <person name="Vogel R.F."/>
        </authorList>
    </citation>
    <scope>NUCLEOTIDE SEQUENCE</scope>
    <source>
        <strain evidence="1">TMW2.2145</strain>
    </source>
</reference>
<comment type="caution">
    <text evidence="1">The sequence shown here is derived from an EMBL/GenBank/DDBJ whole genome shotgun (WGS) entry which is preliminary data.</text>
</comment>
<gene>
    <name evidence="1" type="ORF">GLP33_05405</name>
</gene>
<dbReference type="EMBL" id="WMCP01000003">
    <property type="protein sequence ID" value="MCF2301165.1"/>
    <property type="molecule type" value="Genomic_DNA"/>
</dbReference>
<evidence type="ECO:0000313" key="2">
    <source>
        <dbReference type="Proteomes" id="UP000813876"/>
    </source>
</evidence>
<evidence type="ECO:0000313" key="1">
    <source>
        <dbReference type="EMBL" id="MCF2301165.1"/>
    </source>
</evidence>
<sequence>MPIQKEEQNKNKRFPFSEEELLKGMTAHTAHADEVVIIAHYDDEELPNSANNDAC</sequence>